<dbReference type="Pfam" id="PF23243">
    <property type="entry name" value="HEAT_HEATR1"/>
    <property type="match status" value="1"/>
</dbReference>
<evidence type="ECO:0000256" key="3">
    <source>
        <dbReference type="ARBA" id="ARBA00015399"/>
    </source>
</evidence>
<comment type="subcellular location">
    <subcellularLocation>
        <location evidence="1 8">Nucleus</location>
        <location evidence="1 8">Nucleolus</location>
    </subcellularLocation>
</comment>
<dbReference type="GO" id="GO:0030515">
    <property type="term" value="F:snoRNA binding"/>
    <property type="evidence" value="ECO:0007669"/>
    <property type="project" value="TreeGrafter"/>
</dbReference>
<dbReference type="Proteomes" id="UP000757232">
    <property type="component" value="Unassembled WGS sequence"/>
</dbReference>
<evidence type="ECO:0000256" key="9">
    <source>
        <dbReference type="SAM" id="MobiDB-lite"/>
    </source>
</evidence>
<dbReference type="InterPro" id="IPR012954">
    <property type="entry name" value="BP28_C_dom"/>
</dbReference>
<dbReference type="GO" id="GO:0032040">
    <property type="term" value="C:small-subunit processome"/>
    <property type="evidence" value="ECO:0007669"/>
    <property type="project" value="TreeGrafter"/>
</dbReference>
<feature type="region of interest" description="Disordered" evidence="9">
    <location>
        <begin position="1112"/>
        <end position="1131"/>
    </location>
</feature>
<keyword evidence="12" id="KW-1185">Reference proteome</keyword>
<evidence type="ECO:0000256" key="5">
    <source>
        <dbReference type="ARBA" id="ARBA00022552"/>
    </source>
</evidence>
<keyword evidence="5 8" id="KW-0698">rRNA processing</keyword>
<evidence type="ECO:0000256" key="6">
    <source>
        <dbReference type="ARBA" id="ARBA00023242"/>
    </source>
</evidence>
<accession>A0A9Q5HU37</accession>
<evidence type="ECO:0000256" key="2">
    <source>
        <dbReference type="ARBA" id="ARBA00010559"/>
    </source>
</evidence>
<dbReference type="SUPFAM" id="SSF48371">
    <property type="entry name" value="ARM repeat"/>
    <property type="match status" value="1"/>
</dbReference>
<name>A0A9Q5HU37_SANBA</name>
<reference evidence="11" key="1">
    <citation type="submission" date="2016-06" db="EMBL/GenBank/DDBJ databases">
        <title>Draft Genome sequence of the fungus Inonotus baumii.</title>
        <authorList>
            <person name="Zhu H."/>
            <person name="Lin W."/>
        </authorList>
    </citation>
    <scope>NUCLEOTIDE SEQUENCE</scope>
    <source>
        <strain evidence="11">821</strain>
    </source>
</reference>
<protein>
    <recommendedName>
        <fullName evidence="3 8">U3 small nucleolar RNA-associated protein 10</fullName>
    </recommendedName>
</protein>
<keyword evidence="4 8" id="KW-0690">Ribosome biogenesis</keyword>
<gene>
    <name evidence="11" type="ORF">A7U60_g6916</name>
</gene>
<comment type="function">
    <text evidence="8">Involved in nucleolar processing of pre-18S ribosomal RNA.</text>
</comment>
<dbReference type="Pfam" id="PF12397">
    <property type="entry name" value="U3snoRNP10"/>
    <property type="match status" value="1"/>
</dbReference>
<dbReference type="GO" id="GO:0000462">
    <property type="term" value="P:maturation of SSU-rRNA from tricistronic rRNA transcript (SSU-rRNA, 5.8S rRNA, LSU-rRNA)"/>
    <property type="evidence" value="ECO:0007669"/>
    <property type="project" value="TreeGrafter"/>
</dbReference>
<dbReference type="PANTHER" id="PTHR13457">
    <property type="entry name" value="BAP28"/>
    <property type="match status" value="1"/>
</dbReference>
<dbReference type="InterPro" id="IPR040191">
    <property type="entry name" value="UTP10"/>
</dbReference>
<evidence type="ECO:0000256" key="8">
    <source>
        <dbReference type="RuleBase" id="RU367065"/>
    </source>
</evidence>
<dbReference type="OrthoDB" id="31183at2759"/>
<evidence type="ECO:0000256" key="1">
    <source>
        <dbReference type="ARBA" id="ARBA00004604"/>
    </source>
</evidence>
<comment type="subunit">
    <text evidence="8">Component of the ribosomal small subunit (SSU) processome.</text>
</comment>
<evidence type="ECO:0000259" key="10">
    <source>
        <dbReference type="SMART" id="SM01036"/>
    </source>
</evidence>
<organism evidence="11 12">
    <name type="scientific">Sanghuangporus baumii</name>
    <name type="common">Phellinus baumii</name>
    <dbReference type="NCBI Taxonomy" id="108892"/>
    <lineage>
        <taxon>Eukaryota</taxon>
        <taxon>Fungi</taxon>
        <taxon>Dikarya</taxon>
        <taxon>Basidiomycota</taxon>
        <taxon>Agaricomycotina</taxon>
        <taxon>Agaricomycetes</taxon>
        <taxon>Hymenochaetales</taxon>
        <taxon>Hymenochaetaceae</taxon>
        <taxon>Sanghuangporus</taxon>
    </lineage>
</organism>
<dbReference type="EMBL" id="LNZH02000205">
    <property type="protein sequence ID" value="OCB86020.1"/>
    <property type="molecule type" value="Genomic_DNA"/>
</dbReference>
<evidence type="ECO:0000313" key="11">
    <source>
        <dbReference type="EMBL" id="OCB86020.1"/>
    </source>
</evidence>
<dbReference type="SMART" id="SM01036">
    <property type="entry name" value="BP28CT"/>
    <property type="match status" value="1"/>
</dbReference>
<keyword evidence="6 8" id="KW-0539">Nucleus</keyword>
<proteinExistence type="inferred from homology"/>
<dbReference type="GO" id="GO:0030686">
    <property type="term" value="C:90S preribosome"/>
    <property type="evidence" value="ECO:0007669"/>
    <property type="project" value="TreeGrafter"/>
</dbReference>
<dbReference type="PANTHER" id="PTHR13457:SF1">
    <property type="entry name" value="HEAT REPEAT-CONTAINING PROTEIN 1"/>
    <property type="match status" value="1"/>
</dbReference>
<dbReference type="InterPro" id="IPR016024">
    <property type="entry name" value="ARM-type_fold"/>
</dbReference>
<keyword evidence="7 8" id="KW-0687">Ribonucleoprotein</keyword>
<dbReference type="GO" id="GO:0034455">
    <property type="term" value="C:t-UTP complex"/>
    <property type="evidence" value="ECO:0007669"/>
    <property type="project" value="TreeGrafter"/>
</dbReference>
<evidence type="ECO:0000256" key="7">
    <source>
        <dbReference type="ARBA" id="ARBA00023274"/>
    </source>
</evidence>
<sequence length="2056" mass="228130">MPSSLATQLAKGVSLNAPLLSETARKKHFASSSYLFSPSTKGQIDDLDTIHALALNALSQLRQIHSSLSAFDEQSLVYRALFSHRAKETDRTLLAREDLAELDASIKTCLAAIGPCLLDNTAGRVLEWLIRRFRINEFNAPDILTVFLPYHESPHFAKMVSILTIDEKEPWRFLTAYKASGKAVQRSALVTEMLKGRELTRFVVSLLPETLAVSGGRNVHRTLISFNVSTILEYVTRAERRDLDAPLLAFLLPALTAPLKVFELSMAQGLRKDSILGSFVLLSALSQKCSFTSPAVKTILSGMVHCASATMVIGAHQLLTALISFLGPQQQLQDVSAGVVDELVALPDFEDALTRLVENGEHADVVRLLITSKNTSNVVLQHLAKEILIKDNDSNVLTELYQRHPDLVRLSAEQLAAADEGKEAVIQQRLLHLAVPKGPGTDPQDIILASSSFDASVRASAVKRIADLLANGPDDVDDNEKSALKEAVLDRIYDTDVAVLDALYAESNVLVPLVADSTEVFHKLATFLSEQTVSRSVLRAHLVFFCNAFVAARPEYSIRVATTLVFPNALFTKPRNKTATAVWEAVGKSHFGEDYLFKGTKEAIDKSPDSLVDTNDALTNCLAENFRVSNDYRELLAWLLENIADERDAHTRLFCLLVLRSLLPSLSGVDRVDASFRTLNTMSMEGMNRLGDDEDVLDEQSSLKSVVAKPHSRVATQRLRFMVLMLIASTPRPQGRELEWFISENESADEAVGTSYVRLQRAAYAIMNSTVSNTSLAIQANGVLFEVLGPDALLFLSGIWTCSTAITGVDAETIRYISLRHGSAFLRARPTERPVDFQVILPSLLSCLQESDKRIRAAAMECIAILLASSSGSKPTTIYAYDQVYGSASSHLQYIDWSDETKYLNLLVDYRDHLVNDPDCLVLFHHEHISRTKAENKKDAKQRRRILCFLLSHVLCCPSLPIRLSILKSLSRVSDQTKLEMLLPIIERALDSPSTIGASGDLETYALQSFDSSVAKLLNSESSSVWPILIRAIDYYLARGEPVEQWTRLRTTLQDSLFAVLSTKRQLEVSHKLIERGCRISDEHGIKRLLSQSVKKPALVIGLLQSLQPDIKDASERTPKKPRKEAPSEAENDSLSRLSFLAEVLSAQKLPASIDLVSALLDTLNRIMTSCNPAQPDVIYVVQLTLACLESSISHIEKLPNVTSNAIRTDVLVELMRTSENPQTFNQALLLLASLAKLSSSSVLHNVMPIFTFMGSNVFHRDDSYSFKVIQKTIESIVPVAASSMREKYENRLDLYIGSRQLLRTFTDASTHIPRHRRTSFFTHLIDVLGPETYLAPVLMLLTDKFANRVSRQTKQEAQATLALPLSVMQHYVPKTQLAAMTEIINEAQRLLKKVEDHASEEKVFLELAMLDEHAVSPSTIRKRQCQALLILTGFGMKQIPASKLAKSPASDLEFVISSLMELATLDRNGQALSDLREIGSSAQWALLQSMTVISAQFFASTILSMLSSDNRKIYQAAFDLLASRVREMKAEAREEISPVIGQIITRMTELMPALQDGETISEGMKALMSIGESASSKEESALTSVVPIIIDIIKKYPGVSQAIGVVPVLTLVLIHDICTTGSLILGNRAKLGPRIIPYLRSLVDTCVSLVRSSDVTLSHGSLVGGIDVLSSLLKAIPTFWGVQEIILLIELYLDEGLAVAKGLSSHLEKLTKLLFKQIPGKTVLSSLLQCRPSLDDLKRDDGLPRFNRFFELLKRCLHFASRPDVLENLRGLFSLFLEAFDARSILPSHEASETEDKIIAAYLELVVKLNETAFQPLFRRMVDWAFGDNSSPDKQITFCRHYSALLDLFKELMTPYMSLLVNHFAELLTSFTKEENTNKELWLAAIETLSKSFVVDDGVYWRDDRLRLISEPFTQQIPVCINLRISEGRTLLSKALSSLVDCLEDDTLVKATNHAVLMHTRSEDARIRIFALQCSVAIWQAHGSKLRGTIPPPSLSLFSRSDQKETHNYILRTAFGPETATFIIECAEDGNDEVVRICRQLRDAVQSEVGTIEGL</sequence>
<dbReference type="InterPro" id="IPR056473">
    <property type="entry name" value="HEAT_Utp10/HEAT1"/>
</dbReference>
<feature type="domain" description="BP28 C-terminal" evidence="10">
    <location>
        <begin position="1763"/>
        <end position="1901"/>
    </location>
</feature>
<comment type="caution">
    <text evidence="11">The sequence shown here is derived from an EMBL/GenBank/DDBJ whole genome shotgun (WGS) entry which is preliminary data.</text>
</comment>
<evidence type="ECO:0000256" key="4">
    <source>
        <dbReference type="ARBA" id="ARBA00022517"/>
    </source>
</evidence>
<feature type="compositionally biased region" description="Basic and acidic residues" evidence="9">
    <location>
        <begin position="1112"/>
        <end position="1127"/>
    </location>
</feature>
<evidence type="ECO:0000313" key="12">
    <source>
        <dbReference type="Proteomes" id="UP000757232"/>
    </source>
</evidence>
<comment type="similarity">
    <text evidence="2 8">Belongs to the HEATR1/UTP10 family.</text>
</comment>
<dbReference type="GO" id="GO:0045943">
    <property type="term" value="P:positive regulation of transcription by RNA polymerase I"/>
    <property type="evidence" value="ECO:0007669"/>
    <property type="project" value="TreeGrafter"/>
</dbReference>
<dbReference type="InterPro" id="IPR022125">
    <property type="entry name" value="U3snoRNP10_N"/>
</dbReference>
<dbReference type="Pfam" id="PF08146">
    <property type="entry name" value="BP28CT"/>
    <property type="match status" value="1"/>
</dbReference>